<dbReference type="PANTHER" id="PTHR32285:SF63">
    <property type="entry name" value="OS01G0880400 PROTEIN"/>
    <property type="match status" value="1"/>
</dbReference>
<feature type="transmembrane region" description="Helical" evidence="7">
    <location>
        <begin position="40"/>
        <end position="63"/>
    </location>
</feature>
<evidence type="ECO:0000313" key="10">
    <source>
        <dbReference type="EMBL" id="KAK6939996.1"/>
    </source>
</evidence>
<keyword evidence="4" id="KW-0735">Signal-anchor</keyword>
<keyword evidence="11" id="KW-1185">Reference proteome</keyword>
<proteinExistence type="inferred from homology"/>
<evidence type="ECO:0000256" key="6">
    <source>
        <dbReference type="ARBA" id="ARBA00023136"/>
    </source>
</evidence>
<keyword evidence="6 7" id="KW-0472">Membrane</keyword>
<dbReference type="InterPro" id="IPR029962">
    <property type="entry name" value="TBL"/>
</dbReference>
<evidence type="ECO:0000256" key="2">
    <source>
        <dbReference type="ARBA" id="ARBA00007727"/>
    </source>
</evidence>
<dbReference type="GO" id="GO:0016413">
    <property type="term" value="F:O-acetyltransferase activity"/>
    <property type="evidence" value="ECO:0007669"/>
    <property type="project" value="InterPro"/>
</dbReference>
<dbReference type="Pfam" id="PF14416">
    <property type="entry name" value="PMR5N"/>
    <property type="match status" value="1"/>
</dbReference>
<keyword evidence="5 7" id="KW-1133">Transmembrane helix</keyword>
<dbReference type="GO" id="GO:0016020">
    <property type="term" value="C:membrane"/>
    <property type="evidence" value="ECO:0007669"/>
    <property type="project" value="UniProtKB-SubCell"/>
</dbReference>
<dbReference type="Pfam" id="PF13839">
    <property type="entry name" value="PC-Esterase"/>
    <property type="match status" value="1"/>
</dbReference>
<dbReference type="Proteomes" id="UP001370490">
    <property type="component" value="Unassembled WGS sequence"/>
</dbReference>
<organism evidence="10 11">
    <name type="scientific">Dillenia turbinata</name>
    <dbReference type="NCBI Taxonomy" id="194707"/>
    <lineage>
        <taxon>Eukaryota</taxon>
        <taxon>Viridiplantae</taxon>
        <taxon>Streptophyta</taxon>
        <taxon>Embryophyta</taxon>
        <taxon>Tracheophyta</taxon>
        <taxon>Spermatophyta</taxon>
        <taxon>Magnoliopsida</taxon>
        <taxon>eudicotyledons</taxon>
        <taxon>Gunneridae</taxon>
        <taxon>Pentapetalae</taxon>
        <taxon>Dilleniales</taxon>
        <taxon>Dilleniaceae</taxon>
        <taxon>Dillenia</taxon>
    </lineage>
</organism>
<comment type="subcellular location">
    <subcellularLocation>
        <location evidence="1">Membrane</location>
        <topology evidence="1">Single-pass membrane protein</topology>
    </subcellularLocation>
</comment>
<gene>
    <name evidence="10" type="ORF">RJ641_029527</name>
</gene>
<evidence type="ECO:0000259" key="8">
    <source>
        <dbReference type="Pfam" id="PF13839"/>
    </source>
</evidence>
<dbReference type="InterPro" id="IPR025846">
    <property type="entry name" value="TBL_N"/>
</dbReference>
<reference evidence="10 11" key="1">
    <citation type="submission" date="2023-12" db="EMBL/GenBank/DDBJ databases">
        <title>A high-quality genome assembly for Dillenia turbinata (Dilleniales).</title>
        <authorList>
            <person name="Chanderbali A."/>
        </authorList>
    </citation>
    <scope>NUCLEOTIDE SEQUENCE [LARGE SCALE GENOMIC DNA]</scope>
    <source>
        <strain evidence="10">LSX21</strain>
        <tissue evidence="10">Leaf</tissue>
    </source>
</reference>
<evidence type="ECO:0000256" key="4">
    <source>
        <dbReference type="ARBA" id="ARBA00022968"/>
    </source>
</evidence>
<dbReference type="AlphaFoldDB" id="A0AAN8W1I1"/>
<dbReference type="EMBL" id="JBAMMX010000005">
    <property type="protein sequence ID" value="KAK6939996.1"/>
    <property type="molecule type" value="Genomic_DNA"/>
</dbReference>
<comment type="similarity">
    <text evidence="2">Belongs to the PC-esterase family. TBL subfamily.</text>
</comment>
<evidence type="ECO:0000313" key="11">
    <source>
        <dbReference type="Proteomes" id="UP001370490"/>
    </source>
</evidence>
<dbReference type="PANTHER" id="PTHR32285">
    <property type="entry name" value="PROTEIN TRICHOME BIREFRINGENCE-LIKE 9-RELATED"/>
    <property type="match status" value="1"/>
</dbReference>
<keyword evidence="3 7" id="KW-0812">Transmembrane</keyword>
<sequence>MESKSNWDLVEYFKHLGAKILDFSDGIGLNLRKNWVFNSFNGVVIMGITIVLLLVMTYAYSYLFPISNPMISSYATIPITNNSSNTQSQCNVFEGSWVKDETYPLYHASRCPFVEQGFNCLANGRKDGDYRKWRWKPRNCDIPRFNAKAMLEKFRGKRIVFVGDSMSRTQWESLICLLLTGVEDKRSVYEINGNKITKKIRFLGARFDSYNLRIDFYRSVFLVLPTGVPKHSPRRVKWTLGLDRFDNIAKEWIDSDVLIFNTGQWWTPGKLHAMGGYFQVRGQLKLGMSIPSAFRTAVATWASWVKNSVNTNRTIVFFRTFEATSWSGPKGRVCKVTRFPLTNTQQRDRYHLSDIVLNTVKKMKVPVSVLHITPMTAFRSDAHLGIWSDTPAVPDCSHWCLPGVPDMWNEILVSHMLSGYEDLHQ</sequence>
<evidence type="ECO:0000256" key="7">
    <source>
        <dbReference type="SAM" id="Phobius"/>
    </source>
</evidence>
<dbReference type="InterPro" id="IPR026057">
    <property type="entry name" value="TBL_C"/>
</dbReference>
<evidence type="ECO:0000256" key="5">
    <source>
        <dbReference type="ARBA" id="ARBA00022989"/>
    </source>
</evidence>
<feature type="domain" description="Trichome birefringence-like N-terminal" evidence="9">
    <location>
        <begin position="89"/>
        <end position="141"/>
    </location>
</feature>
<protein>
    <submittedName>
        <fullName evidence="10">PC-Esterase</fullName>
    </submittedName>
</protein>
<name>A0AAN8W1I1_9MAGN</name>
<evidence type="ECO:0000259" key="9">
    <source>
        <dbReference type="Pfam" id="PF14416"/>
    </source>
</evidence>
<evidence type="ECO:0000256" key="1">
    <source>
        <dbReference type="ARBA" id="ARBA00004167"/>
    </source>
</evidence>
<dbReference type="GO" id="GO:0005794">
    <property type="term" value="C:Golgi apparatus"/>
    <property type="evidence" value="ECO:0007669"/>
    <property type="project" value="TreeGrafter"/>
</dbReference>
<accession>A0AAN8W1I1</accession>
<evidence type="ECO:0000256" key="3">
    <source>
        <dbReference type="ARBA" id="ARBA00022692"/>
    </source>
</evidence>
<feature type="domain" description="Trichome birefringence-like C-terminal" evidence="8">
    <location>
        <begin position="142"/>
        <end position="414"/>
    </location>
</feature>
<comment type="caution">
    <text evidence="10">The sequence shown here is derived from an EMBL/GenBank/DDBJ whole genome shotgun (WGS) entry which is preliminary data.</text>
</comment>